<dbReference type="InterPro" id="IPR023380">
    <property type="entry name" value="DsbB-like_sf"/>
</dbReference>
<dbReference type="GO" id="GO:0009055">
    <property type="term" value="F:electron transfer activity"/>
    <property type="evidence" value="ECO:0007669"/>
    <property type="project" value="UniProtKB-UniRule"/>
</dbReference>
<protein>
    <recommendedName>
        <fullName evidence="14">Disulfide bond formation protein B</fullName>
    </recommendedName>
    <alternativeName>
        <fullName evidence="14">Disulfide oxidoreductase</fullName>
    </alternativeName>
</protein>
<dbReference type="InterPro" id="IPR022920">
    <property type="entry name" value="Disulphide_bond_form_DsbB"/>
</dbReference>
<evidence type="ECO:0000313" key="17">
    <source>
        <dbReference type="Proteomes" id="UP000031843"/>
    </source>
</evidence>
<feature type="topological domain" description="Cytoplasmic" evidence="14">
    <location>
        <begin position="156"/>
        <end position="161"/>
    </location>
</feature>
<feature type="transmembrane region" description="Helical" evidence="15">
    <location>
        <begin position="64"/>
        <end position="84"/>
    </location>
</feature>
<keyword evidence="12 14" id="KW-0143">Chaperone</keyword>
<dbReference type="HAMAP" id="MF_00286">
    <property type="entry name" value="DsbB"/>
    <property type="match status" value="1"/>
</dbReference>
<evidence type="ECO:0000256" key="12">
    <source>
        <dbReference type="ARBA" id="ARBA00023186"/>
    </source>
</evidence>
<organism evidence="16 17">
    <name type="scientific">Cupriavidus basilensis</name>
    <dbReference type="NCBI Taxonomy" id="68895"/>
    <lineage>
        <taxon>Bacteria</taxon>
        <taxon>Pseudomonadati</taxon>
        <taxon>Pseudomonadota</taxon>
        <taxon>Betaproteobacteria</taxon>
        <taxon>Burkholderiales</taxon>
        <taxon>Burkholderiaceae</taxon>
        <taxon>Cupriavidus</taxon>
    </lineage>
</organism>
<dbReference type="OrthoDB" id="3711263at2"/>
<dbReference type="EMBL" id="CP010536">
    <property type="protein sequence ID" value="AJG19823.1"/>
    <property type="molecule type" value="Genomic_DNA"/>
</dbReference>
<keyword evidence="8 14" id="KW-1133">Transmembrane helix</keyword>
<dbReference type="RefSeq" id="WP_006161979.1">
    <property type="nucleotide sequence ID" value="NZ_CP010536.1"/>
</dbReference>
<feature type="topological domain" description="Periplasmic" evidence="14">
    <location>
        <begin position="26"/>
        <end position="43"/>
    </location>
</feature>
<keyword evidence="13 14" id="KW-0676">Redox-active center</keyword>
<dbReference type="InterPro" id="IPR003752">
    <property type="entry name" value="DiS_bond_form_DsbB/BdbC"/>
</dbReference>
<evidence type="ECO:0000256" key="4">
    <source>
        <dbReference type="ARBA" id="ARBA00022475"/>
    </source>
</evidence>
<evidence type="ECO:0000256" key="14">
    <source>
        <dbReference type="HAMAP-Rule" id="MF_00286"/>
    </source>
</evidence>
<dbReference type="Proteomes" id="UP000031843">
    <property type="component" value="Chromosome main"/>
</dbReference>
<keyword evidence="6 14" id="KW-0812">Transmembrane</keyword>
<gene>
    <name evidence="14" type="primary">dsbB</name>
    <name evidence="16" type="ORF">RR42_m2431</name>
</gene>
<comment type="function">
    <text evidence="14">Required for disulfide bond formation in some periplasmic proteins. Acts by oxidizing the DsbA protein.</text>
</comment>
<dbReference type="InterPro" id="IPR050183">
    <property type="entry name" value="DsbB"/>
</dbReference>
<evidence type="ECO:0000256" key="6">
    <source>
        <dbReference type="ARBA" id="ARBA00022692"/>
    </source>
</evidence>
<name>A0A0C4YA67_9BURK</name>
<dbReference type="STRING" id="68895.RR42_m2431"/>
<keyword evidence="3 14" id="KW-0813">Transport</keyword>
<dbReference type="Gene3D" id="1.20.1550.10">
    <property type="entry name" value="DsbB-like"/>
    <property type="match status" value="1"/>
</dbReference>
<feature type="disulfide bond" description="Redox-active" evidence="14">
    <location>
        <begin position="35"/>
        <end position="38"/>
    </location>
</feature>
<evidence type="ECO:0000256" key="8">
    <source>
        <dbReference type="ARBA" id="ARBA00022989"/>
    </source>
</evidence>
<dbReference type="NCBIfam" id="NF002552">
    <property type="entry name" value="PRK02110.1"/>
    <property type="match status" value="1"/>
</dbReference>
<comment type="subcellular location">
    <subcellularLocation>
        <location evidence="1">Cell inner membrane</location>
        <topology evidence="1">Multi-pass membrane protein</topology>
    </subcellularLocation>
    <subcellularLocation>
        <location evidence="14">Cell membrane</location>
        <topology evidence="14">Multi-pass membrane protein</topology>
    </subcellularLocation>
</comment>
<proteinExistence type="inferred from homology"/>
<evidence type="ECO:0000256" key="5">
    <source>
        <dbReference type="ARBA" id="ARBA00022519"/>
    </source>
</evidence>
<feature type="transmembrane region" description="Helical" evidence="15">
    <location>
        <begin position="134"/>
        <end position="154"/>
    </location>
</feature>
<dbReference type="Pfam" id="PF02600">
    <property type="entry name" value="DsbB"/>
    <property type="match status" value="1"/>
</dbReference>
<dbReference type="GO" id="GO:0015035">
    <property type="term" value="F:protein-disulfide reductase activity"/>
    <property type="evidence" value="ECO:0007669"/>
    <property type="project" value="UniProtKB-UniRule"/>
</dbReference>
<feature type="transmembrane region" description="Helical" evidence="15">
    <location>
        <begin position="39"/>
        <end position="57"/>
    </location>
</feature>
<evidence type="ECO:0000256" key="15">
    <source>
        <dbReference type="SAM" id="Phobius"/>
    </source>
</evidence>
<evidence type="ECO:0000256" key="2">
    <source>
        <dbReference type="ARBA" id="ARBA00008823"/>
    </source>
</evidence>
<keyword evidence="9 14" id="KW-0560">Oxidoreductase</keyword>
<dbReference type="AlphaFoldDB" id="A0A0C4YA67"/>
<accession>A0A0C4YA67</accession>
<keyword evidence="7 14" id="KW-0249">Electron transport</keyword>
<dbReference type="PANTHER" id="PTHR36570">
    <property type="entry name" value="DISULFIDE BOND FORMATION PROTEIN B"/>
    <property type="match status" value="1"/>
</dbReference>
<feature type="topological domain" description="Cytoplasmic" evidence="14">
    <location>
        <begin position="1"/>
        <end position="8"/>
    </location>
</feature>
<evidence type="ECO:0000256" key="11">
    <source>
        <dbReference type="ARBA" id="ARBA00023157"/>
    </source>
</evidence>
<dbReference type="PANTHER" id="PTHR36570:SF3">
    <property type="entry name" value="DISULFIDE BOND FORMATION PROTEIN B"/>
    <property type="match status" value="1"/>
</dbReference>
<keyword evidence="17" id="KW-1185">Reference proteome</keyword>
<comment type="caution">
    <text evidence="14">Lacks conserved residue(s) required for the propagation of feature annotation.</text>
</comment>
<evidence type="ECO:0000313" key="16">
    <source>
        <dbReference type="EMBL" id="AJG19823.1"/>
    </source>
</evidence>
<evidence type="ECO:0000256" key="3">
    <source>
        <dbReference type="ARBA" id="ARBA00022448"/>
    </source>
</evidence>
<keyword evidence="11 14" id="KW-1015">Disulfide bond</keyword>
<keyword evidence="5" id="KW-0997">Cell inner membrane</keyword>
<feature type="transmembrane region" description="Helical" evidence="15">
    <location>
        <begin position="7"/>
        <end position="27"/>
    </location>
</feature>
<dbReference type="GO" id="GO:0005886">
    <property type="term" value="C:plasma membrane"/>
    <property type="evidence" value="ECO:0007669"/>
    <property type="project" value="UniProtKB-SubCell"/>
</dbReference>
<dbReference type="GO" id="GO:0006457">
    <property type="term" value="P:protein folding"/>
    <property type="evidence" value="ECO:0007669"/>
    <property type="project" value="InterPro"/>
</dbReference>
<keyword evidence="10 14" id="KW-0472">Membrane</keyword>
<dbReference type="SUPFAM" id="SSF158442">
    <property type="entry name" value="DsbB-like"/>
    <property type="match status" value="1"/>
</dbReference>
<evidence type="ECO:0000256" key="10">
    <source>
        <dbReference type="ARBA" id="ARBA00023136"/>
    </source>
</evidence>
<comment type="similarity">
    <text evidence="2 14">Belongs to the DsbB family.</text>
</comment>
<evidence type="ECO:0000256" key="1">
    <source>
        <dbReference type="ARBA" id="ARBA00004429"/>
    </source>
</evidence>
<evidence type="ECO:0000256" key="13">
    <source>
        <dbReference type="ARBA" id="ARBA00023284"/>
    </source>
</evidence>
<keyword evidence="4 14" id="KW-1003">Cell membrane</keyword>
<sequence length="161" mass="17581">MQANSRSFFLLIAAISFGLVGYALYLQHVEGYQPCPLCVMQRFAFVGIGLFSLLAAIAQNTRSLWQGLGMLSGVAGIAVAGYHVSLLLNPKASCGIDPLENWVNQLPTAKILPQVFYSDGMCTTPLPPIFGLSIPAWSLIWLFILSATLAVGMIRREKNYR</sequence>
<dbReference type="KEGG" id="cbw:RR42_m2431"/>
<evidence type="ECO:0000256" key="9">
    <source>
        <dbReference type="ARBA" id="ARBA00023002"/>
    </source>
</evidence>
<feature type="topological domain" description="Periplasmic" evidence="14">
    <location>
        <begin position="82"/>
        <end position="136"/>
    </location>
</feature>
<evidence type="ECO:0000256" key="7">
    <source>
        <dbReference type="ARBA" id="ARBA00022982"/>
    </source>
</evidence>
<reference evidence="16 17" key="1">
    <citation type="journal article" date="2015" name="Genome Announc.">
        <title>Complete Genome Sequence of Cupriavidus basilensis 4G11, Isolated from the Oak Ridge Field Research Center Site.</title>
        <authorList>
            <person name="Ray J."/>
            <person name="Waters R.J."/>
            <person name="Skerker J.M."/>
            <person name="Kuehl J.V."/>
            <person name="Price M.N."/>
            <person name="Huang J."/>
            <person name="Chakraborty R."/>
            <person name="Arkin A.P."/>
            <person name="Deutschbauer A."/>
        </authorList>
    </citation>
    <scope>NUCLEOTIDE SEQUENCE [LARGE SCALE GENOMIC DNA]</scope>
    <source>
        <strain evidence="16">4G11</strain>
    </source>
</reference>